<feature type="compositionally biased region" description="Basic residues" evidence="1">
    <location>
        <begin position="105"/>
        <end position="170"/>
    </location>
</feature>
<dbReference type="SUPFAM" id="SSF47095">
    <property type="entry name" value="HMG-box"/>
    <property type="match status" value="1"/>
</dbReference>
<feature type="region of interest" description="Disordered" evidence="1">
    <location>
        <begin position="74"/>
        <end position="187"/>
    </location>
</feature>
<evidence type="ECO:0000256" key="1">
    <source>
        <dbReference type="SAM" id="MobiDB-lite"/>
    </source>
</evidence>
<dbReference type="GeneID" id="108732599"/>
<dbReference type="InParanoid" id="A0A1W4WG46"/>
<dbReference type="InterPro" id="IPR036910">
    <property type="entry name" value="HMG_box_dom_sf"/>
</dbReference>
<gene>
    <name evidence="3" type="primary">LOC108732599</name>
</gene>
<protein>
    <submittedName>
        <fullName evidence="3">Uncharacterized protein LOC108732599</fullName>
    </submittedName>
</protein>
<dbReference type="GO" id="GO:0005634">
    <property type="term" value="C:nucleus"/>
    <property type="evidence" value="ECO:0007669"/>
    <property type="project" value="UniProtKB-ARBA"/>
</dbReference>
<sequence length="187" mass="21859">MCKPQDSSDDKEAELAMSTVKMEKDLSKRNEDDDSFFTFLKMFRRKHKHWPNIKIAKEGARLWASMDSVNRDKFQRMAKTVVPKEGQTKPEQDNCPPGRPPSCPPKKKRKPCKKKRKRRCCCNRKRKKKCARRKPKCKRKKRKRSCCCGRKRKRRSSCKRKKKRCKRRKTSCGSASSGSSVNSTAST</sequence>
<accession>A0A1W4WG46</accession>
<evidence type="ECO:0000313" key="2">
    <source>
        <dbReference type="Proteomes" id="UP000192223"/>
    </source>
</evidence>
<name>A0A1W4WG46_AGRPL</name>
<feature type="compositionally biased region" description="Low complexity" evidence="1">
    <location>
        <begin position="171"/>
        <end position="187"/>
    </location>
</feature>
<dbReference type="AlphaFoldDB" id="A0A1W4WG46"/>
<proteinExistence type="predicted"/>
<dbReference type="KEGG" id="apln:108732599"/>
<keyword evidence="2" id="KW-1185">Reference proteome</keyword>
<evidence type="ECO:0000313" key="3">
    <source>
        <dbReference type="RefSeq" id="XP_018318985.1"/>
    </source>
</evidence>
<reference evidence="3" key="1">
    <citation type="submission" date="2025-08" db="UniProtKB">
        <authorList>
            <consortium name="RefSeq"/>
        </authorList>
    </citation>
    <scope>IDENTIFICATION</scope>
    <source>
        <tissue evidence="3">Entire body</tissue>
    </source>
</reference>
<organism evidence="2 3">
    <name type="scientific">Agrilus planipennis</name>
    <name type="common">Emerald ash borer</name>
    <name type="synonym">Agrilus marcopoli</name>
    <dbReference type="NCBI Taxonomy" id="224129"/>
    <lineage>
        <taxon>Eukaryota</taxon>
        <taxon>Metazoa</taxon>
        <taxon>Ecdysozoa</taxon>
        <taxon>Arthropoda</taxon>
        <taxon>Hexapoda</taxon>
        <taxon>Insecta</taxon>
        <taxon>Pterygota</taxon>
        <taxon>Neoptera</taxon>
        <taxon>Endopterygota</taxon>
        <taxon>Coleoptera</taxon>
        <taxon>Polyphaga</taxon>
        <taxon>Elateriformia</taxon>
        <taxon>Buprestoidea</taxon>
        <taxon>Buprestidae</taxon>
        <taxon>Agrilinae</taxon>
        <taxon>Agrilus</taxon>
    </lineage>
</organism>
<dbReference type="Proteomes" id="UP000192223">
    <property type="component" value="Unplaced"/>
</dbReference>
<dbReference type="Gene3D" id="1.10.30.10">
    <property type="entry name" value="High mobility group box domain"/>
    <property type="match status" value="1"/>
</dbReference>
<dbReference type="RefSeq" id="XP_018318985.1">
    <property type="nucleotide sequence ID" value="XM_018463483.1"/>
</dbReference>